<evidence type="ECO:0000256" key="9">
    <source>
        <dbReference type="ARBA" id="ARBA00023242"/>
    </source>
</evidence>
<dbReference type="SUPFAM" id="SSF54236">
    <property type="entry name" value="Ubiquitin-like"/>
    <property type="match status" value="1"/>
</dbReference>
<dbReference type="InterPro" id="IPR038587">
    <property type="entry name" value="Ribosomal_eL40_sf"/>
</dbReference>
<evidence type="ECO:0000256" key="8">
    <source>
        <dbReference type="ARBA" id="ARBA00022980"/>
    </source>
</evidence>
<keyword evidence="7" id="KW-1017">Isopeptide bond</keyword>
<dbReference type="SMART" id="SM00213">
    <property type="entry name" value="UBQ"/>
    <property type="match status" value="1"/>
</dbReference>
<keyword evidence="9" id="KW-0539">Nucleus</keyword>
<evidence type="ECO:0000256" key="3">
    <source>
        <dbReference type="ARBA" id="ARBA00004496"/>
    </source>
</evidence>
<dbReference type="SUPFAM" id="SSF57829">
    <property type="entry name" value="Zn-binding ribosomal proteins"/>
    <property type="match status" value="1"/>
</dbReference>
<dbReference type="PROSITE" id="PS50053">
    <property type="entry name" value="UBIQUITIN_2"/>
    <property type="match status" value="1"/>
</dbReference>
<dbReference type="InterPro" id="IPR019956">
    <property type="entry name" value="Ubiquitin_dom"/>
</dbReference>
<dbReference type="PRINTS" id="PR00348">
    <property type="entry name" value="UBIQUITIN"/>
</dbReference>
<feature type="domain" description="Ubiquitin-like" evidence="13">
    <location>
        <begin position="3"/>
        <end position="78"/>
    </location>
</feature>
<evidence type="ECO:0000256" key="1">
    <source>
        <dbReference type="ARBA" id="ARBA00002241"/>
    </source>
</evidence>
<evidence type="ECO:0000256" key="10">
    <source>
        <dbReference type="ARBA" id="ARBA00023274"/>
    </source>
</evidence>
<evidence type="ECO:0000256" key="11">
    <source>
        <dbReference type="ARBA" id="ARBA00035124"/>
    </source>
</evidence>
<evidence type="ECO:0000313" key="14">
    <source>
        <dbReference type="EMBL" id="VDD84891.1"/>
    </source>
</evidence>
<dbReference type="Gene3D" id="4.10.1060.50">
    <property type="match status" value="1"/>
</dbReference>
<dbReference type="Pfam" id="PF01020">
    <property type="entry name" value="Ribosomal_L40e"/>
    <property type="match status" value="1"/>
</dbReference>
<comment type="subcellular location">
    <subcellularLocation>
        <location evidence="3">Cytoplasm</location>
    </subcellularLocation>
    <subcellularLocation>
        <location evidence="2">Nucleus</location>
    </subcellularLocation>
</comment>
<keyword evidence="10" id="KW-0687">Ribonucleoprotein</keyword>
<dbReference type="Pfam" id="PF00240">
    <property type="entry name" value="ubiquitin"/>
    <property type="match status" value="1"/>
</dbReference>
<comment type="subunit">
    <text evidence="11">Part of the 60S ribosomal subunit.</text>
</comment>
<organism evidence="16">
    <name type="scientific">Enterobius vermicularis</name>
    <name type="common">Human pinworm</name>
    <dbReference type="NCBI Taxonomy" id="51028"/>
    <lineage>
        <taxon>Eukaryota</taxon>
        <taxon>Metazoa</taxon>
        <taxon>Ecdysozoa</taxon>
        <taxon>Nematoda</taxon>
        <taxon>Chromadorea</taxon>
        <taxon>Rhabditida</taxon>
        <taxon>Spirurina</taxon>
        <taxon>Oxyuridomorpha</taxon>
        <taxon>Oxyuroidea</taxon>
        <taxon>Oxyuridae</taxon>
        <taxon>Enterobius</taxon>
    </lineage>
</organism>
<evidence type="ECO:0000256" key="7">
    <source>
        <dbReference type="ARBA" id="ARBA00022499"/>
    </source>
</evidence>
<evidence type="ECO:0000256" key="5">
    <source>
        <dbReference type="ARBA" id="ARBA00010570"/>
    </source>
</evidence>
<dbReference type="AlphaFoldDB" id="A0A0N4USG9"/>
<dbReference type="CDD" id="cd17039">
    <property type="entry name" value="Ubl_ubiquitin_like"/>
    <property type="match status" value="1"/>
</dbReference>
<dbReference type="SMART" id="SM01377">
    <property type="entry name" value="Ribosomal_L40e"/>
    <property type="match status" value="1"/>
</dbReference>
<dbReference type="OrthoDB" id="428577at2759"/>
<evidence type="ECO:0000256" key="6">
    <source>
        <dbReference type="ARBA" id="ARBA00022490"/>
    </source>
</evidence>
<evidence type="ECO:0000313" key="15">
    <source>
        <dbReference type="Proteomes" id="UP000274131"/>
    </source>
</evidence>
<dbReference type="EMBL" id="UXUI01000014">
    <property type="protein sequence ID" value="VDD84891.1"/>
    <property type="molecule type" value="Genomic_DNA"/>
</dbReference>
<dbReference type="GO" id="GO:0006412">
    <property type="term" value="P:translation"/>
    <property type="evidence" value="ECO:0007669"/>
    <property type="project" value="InterPro"/>
</dbReference>
<evidence type="ECO:0000256" key="12">
    <source>
        <dbReference type="ARBA" id="ARBA00035298"/>
    </source>
</evidence>
<comment type="function">
    <text evidence="1">Component of the 60S subunit of the ribosome.</text>
</comment>
<dbReference type="GO" id="GO:0005737">
    <property type="term" value="C:cytoplasm"/>
    <property type="evidence" value="ECO:0007669"/>
    <property type="project" value="UniProtKB-SubCell"/>
</dbReference>
<evidence type="ECO:0000259" key="13">
    <source>
        <dbReference type="PROSITE" id="PS50053"/>
    </source>
</evidence>
<gene>
    <name evidence="14" type="ORF">EVEC_LOCUS34</name>
</gene>
<dbReference type="InterPro" id="IPR000626">
    <property type="entry name" value="Ubiquitin-like_dom"/>
</dbReference>
<sequence>MAESIFVRTFDDSTISVSVSPDTSVLELKKTISDQLNLLEEDYLISFEGSILEDNKLLSDYDISRNTTFHLIPTLPGGRVFKINPNLVKIAAKYRWERRICRRCYARLPARATQCRKKKCRSRNIREKAELKVHKP</sequence>
<dbReference type="GO" id="GO:0005634">
    <property type="term" value="C:nucleus"/>
    <property type="evidence" value="ECO:0007669"/>
    <property type="project" value="UniProtKB-SubCell"/>
</dbReference>
<evidence type="ECO:0000256" key="4">
    <source>
        <dbReference type="ARBA" id="ARBA00008373"/>
    </source>
</evidence>
<comment type="similarity">
    <text evidence="5">In the C-terminal section; belongs to the eukaryotic ribosomal protein eL40 family.</text>
</comment>
<dbReference type="STRING" id="51028.A0A0N4USG9"/>
<evidence type="ECO:0000313" key="16">
    <source>
        <dbReference type="WBParaSite" id="EVEC_0000004601-mRNA-1"/>
    </source>
</evidence>
<dbReference type="GO" id="GO:0005840">
    <property type="term" value="C:ribosome"/>
    <property type="evidence" value="ECO:0007669"/>
    <property type="project" value="UniProtKB-KW"/>
</dbReference>
<name>A0A0N4USG9_ENTVE</name>
<reference evidence="14 15" key="2">
    <citation type="submission" date="2018-10" db="EMBL/GenBank/DDBJ databases">
        <authorList>
            <consortium name="Pathogen Informatics"/>
        </authorList>
    </citation>
    <scope>NUCLEOTIDE SEQUENCE [LARGE SCALE GENOMIC DNA]</scope>
</reference>
<reference evidence="16" key="1">
    <citation type="submission" date="2017-02" db="UniProtKB">
        <authorList>
            <consortium name="WormBaseParasite"/>
        </authorList>
    </citation>
    <scope>IDENTIFICATION</scope>
</reference>
<keyword evidence="8" id="KW-0689">Ribosomal protein</keyword>
<comment type="similarity">
    <text evidence="4">In the N-terminal section; belongs to the ubiquitin family.</text>
</comment>
<dbReference type="GO" id="GO:1990904">
    <property type="term" value="C:ribonucleoprotein complex"/>
    <property type="evidence" value="ECO:0007669"/>
    <property type="project" value="UniProtKB-KW"/>
</dbReference>
<dbReference type="InterPro" id="IPR011332">
    <property type="entry name" value="Ribosomal_zn-bd"/>
</dbReference>
<protein>
    <recommendedName>
        <fullName evidence="12">Ubiquitin-ribosomal protein eL40 fusion protein</fullName>
    </recommendedName>
</protein>
<keyword evidence="15" id="KW-1185">Reference proteome</keyword>
<dbReference type="GO" id="GO:0003735">
    <property type="term" value="F:structural constituent of ribosome"/>
    <property type="evidence" value="ECO:0007669"/>
    <property type="project" value="InterPro"/>
</dbReference>
<evidence type="ECO:0000256" key="2">
    <source>
        <dbReference type="ARBA" id="ARBA00004123"/>
    </source>
</evidence>
<dbReference type="Proteomes" id="UP000274131">
    <property type="component" value="Unassembled WGS sequence"/>
</dbReference>
<proteinExistence type="inferred from homology"/>
<dbReference type="WBParaSite" id="EVEC_0000004601-mRNA-1">
    <property type="protein sequence ID" value="EVEC_0000004601-mRNA-1"/>
    <property type="gene ID" value="EVEC_0000004601"/>
</dbReference>
<dbReference type="Gene3D" id="3.10.20.90">
    <property type="entry name" value="Phosphatidylinositol 3-kinase Catalytic Subunit, Chain A, domain 1"/>
    <property type="match status" value="1"/>
</dbReference>
<accession>A0A0N4USG9</accession>
<keyword evidence="6" id="KW-0963">Cytoplasm</keyword>
<dbReference type="InterPro" id="IPR001975">
    <property type="entry name" value="Ribosomal_eL40_dom"/>
</dbReference>
<dbReference type="InterPro" id="IPR029071">
    <property type="entry name" value="Ubiquitin-like_domsf"/>
</dbReference>